<keyword evidence="8" id="KW-0472">Membrane</keyword>
<dbReference type="GO" id="GO:0005783">
    <property type="term" value="C:endoplasmic reticulum"/>
    <property type="evidence" value="ECO:0007669"/>
    <property type="project" value="TreeGrafter"/>
</dbReference>
<evidence type="ECO:0000313" key="11">
    <source>
        <dbReference type="Proteomes" id="UP001177744"/>
    </source>
</evidence>
<feature type="domain" description="Phospholipid/glycerol acyltransferase" evidence="9">
    <location>
        <begin position="95"/>
        <end position="211"/>
    </location>
</feature>
<dbReference type="GO" id="GO:0016746">
    <property type="term" value="F:acyltransferase activity"/>
    <property type="evidence" value="ECO:0007669"/>
    <property type="project" value="UniProtKB-KW"/>
</dbReference>
<evidence type="ECO:0000256" key="3">
    <source>
        <dbReference type="ARBA" id="ARBA00022679"/>
    </source>
</evidence>
<reference evidence="10" key="1">
    <citation type="submission" date="2023-06" db="EMBL/GenBank/DDBJ databases">
        <title>Reference genome for the Northern bat (Eptesicus nilssonii), a most northern bat species.</title>
        <authorList>
            <person name="Laine V.N."/>
            <person name="Pulliainen A.T."/>
            <person name="Lilley T.M."/>
        </authorList>
    </citation>
    <scope>NUCLEOTIDE SEQUENCE</scope>
    <source>
        <strain evidence="10">BLF_Eptnil</strain>
        <tissue evidence="10">Kidney</tissue>
    </source>
</reference>
<name>A0AA40HDN6_CNENI</name>
<keyword evidence="3" id="KW-0808">Transferase</keyword>
<feature type="region of interest" description="Disordered" evidence="7">
    <location>
        <begin position="414"/>
        <end position="444"/>
    </location>
</feature>
<evidence type="ECO:0000256" key="7">
    <source>
        <dbReference type="SAM" id="MobiDB-lite"/>
    </source>
</evidence>
<dbReference type="InterPro" id="IPR032098">
    <property type="entry name" value="Acyltransf_C"/>
</dbReference>
<evidence type="ECO:0000256" key="2">
    <source>
        <dbReference type="ARBA" id="ARBA00022516"/>
    </source>
</evidence>
<evidence type="ECO:0000256" key="4">
    <source>
        <dbReference type="ARBA" id="ARBA00023209"/>
    </source>
</evidence>
<dbReference type="Pfam" id="PF16076">
    <property type="entry name" value="Acyltransf_C"/>
    <property type="match status" value="1"/>
</dbReference>
<keyword evidence="2" id="KW-0444">Lipid biosynthesis</keyword>
<feature type="transmembrane region" description="Helical" evidence="8">
    <location>
        <begin position="20"/>
        <end position="42"/>
    </location>
</feature>
<organism evidence="10 11">
    <name type="scientific">Cnephaeus nilssonii</name>
    <name type="common">Northern bat</name>
    <name type="synonym">Eptesicus nilssonii</name>
    <dbReference type="NCBI Taxonomy" id="3371016"/>
    <lineage>
        <taxon>Eukaryota</taxon>
        <taxon>Metazoa</taxon>
        <taxon>Chordata</taxon>
        <taxon>Craniata</taxon>
        <taxon>Vertebrata</taxon>
        <taxon>Euteleostomi</taxon>
        <taxon>Mammalia</taxon>
        <taxon>Eutheria</taxon>
        <taxon>Laurasiatheria</taxon>
        <taxon>Chiroptera</taxon>
        <taxon>Yangochiroptera</taxon>
        <taxon>Vespertilionidae</taxon>
        <taxon>Cnephaeus</taxon>
    </lineage>
</organism>
<accession>A0AA40HDN6</accession>
<evidence type="ECO:0000256" key="6">
    <source>
        <dbReference type="ARBA" id="ARBA00023315"/>
    </source>
</evidence>
<feature type="compositionally biased region" description="Basic and acidic residues" evidence="7">
    <location>
        <begin position="416"/>
        <end position="433"/>
    </location>
</feature>
<feature type="transmembrane region" description="Helical" evidence="8">
    <location>
        <begin position="54"/>
        <end position="75"/>
    </location>
</feature>
<dbReference type="InterPro" id="IPR002123">
    <property type="entry name" value="Plipid/glycerol_acylTrfase"/>
</dbReference>
<evidence type="ECO:0000313" key="10">
    <source>
        <dbReference type="EMBL" id="KAK1329332.1"/>
    </source>
</evidence>
<dbReference type="AlphaFoldDB" id="A0AA40HDN6"/>
<evidence type="ECO:0000256" key="5">
    <source>
        <dbReference type="ARBA" id="ARBA00023264"/>
    </source>
</evidence>
<dbReference type="Pfam" id="PF01553">
    <property type="entry name" value="Acyltransferase"/>
    <property type="match status" value="1"/>
</dbReference>
<keyword evidence="4" id="KW-0594">Phospholipid biosynthesis</keyword>
<sequence>MAVTLEQAPWLGWILVKALMRFAFMVANNLVAISSYVFYVIVLQPLRVLDSKSFWYIEGIMYKWLLGMVASWGWYAGYTVMEWGDDIKAVMEDEAVMLVNHQATGDVCTLMMCLQDKGLVVAQMMWLMDHIFKYTNFGIVSLIHGDFFIRQGKSHRDQQLLLLRKHLENNYRSRDRKWIVLFPEGGFLRKRRETSQAFAKKKNLPFLTHVTLPRIGATQIILNVLVARQQNGSPAGGDVKELDSKSKGLQWIIDTTIAYPKAEPIDIQTWILGYRKPTVTHVHYRIFPIKDVPLETDELSDWLYQRFIEKEDLLTHFYETVYLTVKPNFSQSAGPASATVVTACTPASRRQRPLAWGCETEILSTNTVSGSADGQLRGKKKYLEVEKSEELAYEEEEPRSVGRPRNPMAAVYNRHTHPDQEDPGKESTKRPGKLDQLTPEPLPVPGALEKLPLCLWCSELGRNEEVRGQGSFALVP</sequence>
<dbReference type="GO" id="GO:0008654">
    <property type="term" value="P:phospholipid biosynthetic process"/>
    <property type="evidence" value="ECO:0007669"/>
    <property type="project" value="UniProtKB-KW"/>
</dbReference>
<evidence type="ECO:0000256" key="8">
    <source>
        <dbReference type="SAM" id="Phobius"/>
    </source>
</evidence>
<evidence type="ECO:0000259" key="9">
    <source>
        <dbReference type="SMART" id="SM00563"/>
    </source>
</evidence>
<dbReference type="EMBL" id="JAULJE010000022">
    <property type="protein sequence ID" value="KAK1329332.1"/>
    <property type="molecule type" value="Genomic_DNA"/>
</dbReference>
<keyword evidence="6" id="KW-0012">Acyltransferase</keyword>
<dbReference type="SUPFAM" id="SSF69593">
    <property type="entry name" value="Glycerol-3-phosphate (1)-acyltransferase"/>
    <property type="match status" value="1"/>
</dbReference>
<evidence type="ECO:0000256" key="1">
    <source>
        <dbReference type="ARBA" id="ARBA00008655"/>
    </source>
</evidence>
<dbReference type="Proteomes" id="UP001177744">
    <property type="component" value="Unassembled WGS sequence"/>
</dbReference>
<dbReference type="PANTHER" id="PTHR10983">
    <property type="entry name" value="1-ACYLGLYCEROL-3-PHOSPHATE ACYLTRANSFERASE-RELATED"/>
    <property type="match status" value="1"/>
</dbReference>
<comment type="similarity">
    <text evidence="1">Belongs to the 1-acyl-sn-glycerol-3-phosphate acyltransferase family.</text>
</comment>
<keyword evidence="8" id="KW-1133">Transmembrane helix</keyword>
<proteinExistence type="inferred from homology"/>
<keyword evidence="5" id="KW-1208">Phospholipid metabolism</keyword>
<gene>
    <name evidence="10" type="ORF">QTO34_011515</name>
</gene>
<comment type="caution">
    <text evidence="10">The sequence shown here is derived from an EMBL/GenBank/DDBJ whole genome shotgun (WGS) entry which is preliminary data.</text>
</comment>
<dbReference type="CDD" id="cd07990">
    <property type="entry name" value="LPLAT_LCLAT1-like"/>
    <property type="match status" value="1"/>
</dbReference>
<protein>
    <recommendedName>
        <fullName evidence="9">Phospholipid/glycerol acyltransferase domain-containing protein</fullName>
    </recommendedName>
</protein>
<dbReference type="PANTHER" id="PTHR10983:SF2">
    <property type="entry name" value="ACYL-COA:LYSOPHOSPHATIDYLGLYCEROL ACYLTRANSFERASE 1"/>
    <property type="match status" value="1"/>
</dbReference>
<dbReference type="SMART" id="SM00563">
    <property type="entry name" value="PlsC"/>
    <property type="match status" value="1"/>
</dbReference>
<keyword evidence="8" id="KW-0812">Transmembrane</keyword>
<dbReference type="GO" id="GO:0036149">
    <property type="term" value="P:phosphatidylinositol acyl-chain remodeling"/>
    <property type="evidence" value="ECO:0007669"/>
    <property type="project" value="TreeGrafter"/>
</dbReference>
<keyword evidence="11" id="KW-1185">Reference proteome</keyword>
<keyword evidence="4" id="KW-0443">Lipid metabolism</keyword>